<dbReference type="GO" id="GO:0006508">
    <property type="term" value="P:proteolysis"/>
    <property type="evidence" value="ECO:0007669"/>
    <property type="project" value="UniProtKB-KW"/>
</dbReference>
<dbReference type="InterPro" id="IPR018114">
    <property type="entry name" value="TRYPSIN_HIS"/>
</dbReference>
<dbReference type="InterPro" id="IPR009003">
    <property type="entry name" value="Peptidase_S1_PA"/>
</dbReference>
<feature type="compositionally biased region" description="Low complexity" evidence="6">
    <location>
        <begin position="770"/>
        <end position="826"/>
    </location>
</feature>
<dbReference type="InterPro" id="IPR001314">
    <property type="entry name" value="Peptidase_S1A"/>
</dbReference>
<keyword evidence="2 5" id="KW-0378">Hydrolase</keyword>
<evidence type="ECO:0000256" key="3">
    <source>
        <dbReference type="ARBA" id="ARBA00022825"/>
    </source>
</evidence>
<feature type="region of interest" description="Disordered" evidence="6">
    <location>
        <begin position="660"/>
        <end position="690"/>
    </location>
</feature>
<evidence type="ECO:0000256" key="5">
    <source>
        <dbReference type="RuleBase" id="RU363034"/>
    </source>
</evidence>
<keyword evidence="9" id="KW-1185">Reference proteome</keyword>
<keyword evidence="4" id="KW-1015">Disulfide bond</keyword>
<evidence type="ECO:0000256" key="6">
    <source>
        <dbReference type="SAM" id="MobiDB-lite"/>
    </source>
</evidence>
<dbReference type="PANTHER" id="PTHR24253:SF145">
    <property type="entry name" value="SERINE PROTEASE FILZIG"/>
    <property type="match status" value="1"/>
</dbReference>
<accession>A0AAE1UB09</accession>
<feature type="compositionally biased region" description="Low complexity" evidence="6">
    <location>
        <begin position="836"/>
        <end position="847"/>
    </location>
</feature>
<keyword evidence="1 5" id="KW-0645">Protease</keyword>
<dbReference type="EMBL" id="JAWZYT010000961">
    <property type="protein sequence ID" value="KAK4316982.1"/>
    <property type="molecule type" value="Genomic_DNA"/>
</dbReference>
<dbReference type="PROSITE" id="PS50240">
    <property type="entry name" value="TRYPSIN_DOM"/>
    <property type="match status" value="1"/>
</dbReference>
<evidence type="ECO:0000256" key="1">
    <source>
        <dbReference type="ARBA" id="ARBA00022670"/>
    </source>
</evidence>
<evidence type="ECO:0000313" key="9">
    <source>
        <dbReference type="Proteomes" id="UP001292094"/>
    </source>
</evidence>
<dbReference type="SMART" id="SM00020">
    <property type="entry name" value="Tryp_SPc"/>
    <property type="match status" value="1"/>
</dbReference>
<feature type="region of interest" description="Disordered" evidence="6">
    <location>
        <begin position="368"/>
        <end position="404"/>
    </location>
</feature>
<feature type="compositionally biased region" description="Polar residues" evidence="6">
    <location>
        <begin position="309"/>
        <end position="320"/>
    </location>
</feature>
<evidence type="ECO:0000313" key="8">
    <source>
        <dbReference type="EMBL" id="KAK4316982.1"/>
    </source>
</evidence>
<feature type="compositionally biased region" description="Basic residues" evidence="6">
    <location>
        <begin position="950"/>
        <end position="959"/>
    </location>
</feature>
<feature type="compositionally biased region" description="Polar residues" evidence="6">
    <location>
        <begin position="848"/>
        <end position="865"/>
    </location>
</feature>
<dbReference type="InterPro" id="IPR033116">
    <property type="entry name" value="TRYPSIN_SER"/>
</dbReference>
<dbReference type="Gene3D" id="2.40.10.10">
    <property type="entry name" value="Trypsin-like serine proteases"/>
    <property type="match status" value="1"/>
</dbReference>
<feature type="domain" description="Peptidase S1" evidence="7">
    <location>
        <begin position="1017"/>
        <end position="1259"/>
    </location>
</feature>
<feature type="region of interest" description="Disordered" evidence="6">
    <location>
        <begin position="612"/>
        <end position="632"/>
    </location>
</feature>
<proteinExistence type="predicted"/>
<organism evidence="8 9">
    <name type="scientific">Petrolisthes manimaculis</name>
    <dbReference type="NCBI Taxonomy" id="1843537"/>
    <lineage>
        <taxon>Eukaryota</taxon>
        <taxon>Metazoa</taxon>
        <taxon>Ecdysozoa</taxon>
        <taxon>Arthropoda</taxon>
        <taxon>Crustacea</taxon>
        <taxon>Multicrustacea</taxon>
        <taxon>Malacostraca</taxon>
        <taxon>Eumalacostraca</taxon>
        <taxon>Eucarida</taxon>
        <taxon>Decapoda</taxon>
        <taxon>Pleocyemata</taxon>
        <taxon>Anomura</taxon>
        <taxon>Galatheoidea</taxon>
        <taxon>Porcellanidae</taxon>
        <taxon>Petrolisthes</taxon>
    </lineage>
</organism>
<feature type="compositionally biased region" description="Low complexity" evidence="6">
    <location>
        <begin position="124"/>
        <end position="135"/>
    </location>
</feature>
<feature type="compositionally biased region" description="Low complexity" evidence="6">
    <location>
        <begin position="218"/>
        <end position="260"/>
    </location>
</feature>
<reference evidence="8" key="1">
    <citation type="submission" date="2023-11" db="EMBL/GenBank/DDBJ databases">
        <title>Genome assemblies of two species of porcelain crab, Petrolisthes cinctipes and Petrolisthes manimaculis (Anomura: Porcellanidae).</title>
        <authorList>
            <person name="Angst P."/>
        </authorList>
    </citation>
    <scope>NUCLEOTIDE SEQUENCE</scope>
    <source>
        <strain evidence="8">PB745_02</strain>
        <tissue evidence="8">Gill</tissue>
    </source>
</reference>
<dbReference type="InterPro" id="IPR043504">
    <property type="entry name" value="Peptidase_S1_PA_chymotrypsin"/>
</dbReference>
<dbReference type="FunFam" id="2.40.10.10:FF:000006">
    <property type="entry name" value="Serine proteinase stubble"/>
    <property type="match status" value="1"/>
</dbReference>
<dbReference type="InterPro" id="IPR001254">
    <property type="entry name" value="Trypsin_dom"/>
</dbReference>
<feature type="region of interest" description="Disordered" evidence="6">
    <location>
        <begin position="69"/>
        <end position="159"/>
    </location>
</feature>
<feature type="compositionally biased region" description="Low complexity" evidence="6">
    <location>
        <begin position="269"/>
        <end position="308"/>
    </location>
</feature>
<keyword evidence="3 5" id="KW-0720">Serine protease</keyword>
<feature type="region of interest" description="Disordered" evidence="6">
    <location>
        <begin position="195"/>
        <end position="323"/>
    </location>
</feature>
<dbReference type="SUPFAM" id="SSF50494">
    <property type="entry name" value="Trypsin-like serine proteases"/>
    <property type="match status" value="1"/>
</dbReference>
<feature type="compositionally biased region" description="Low complexity" evidence="6">
    <location>
        <begin position="972"/>
        <end position="998"/>
    </location>
</feature>
<sequence>MTKGIGTRLSHYQRRLKIQPRECAGPEKQPGVCMFNFECFQRGGYVVGTCVDGFLFGACCVMPQEEEGEDEATVGSENVEQEREPNHKLDKSKVDKTMAADTDTLKQQDEELNHKKDKSKVDINVTENTTRVENNVDGETEKEIPISPGETEEDPDSTSISSLLDHIVIQAPTHSTTPATLGGTLAEDELPDELGEGVSAQEKQSSSVTNGSVSDGSTTTATTTTTTLTTDMPTTTLTTAMPTTTLTTAMPTTSTTTTTTRKPTDAPSKKQTTTSATKQTQITPTPTTSTLLQNSTTVTTEQQATTPQLTTRKPSTTTREPTTKKEAITLTTTKQPVVMKKKPINLKPLSTSVNSPSVNASMKTTTTVLPPTINQPTIATTKQPPTPKFSTVTTTSTEEVDGANTKKPTTIVRWVDATTTTTTKESATTADQPTTAEEDILFWSFKPTNSILTRPNIVQPTPSPIDITAETNFNISIMTTNSFNLLETSPTETLPTRQTFPPRPEMFEEETITEAVGEAQDWVYTIPASEASTETVIPDTESTLEMFGTPTAETTESVPQDDVEDTSKLMATTPGTTTSIPLLIWTLSPRPAILEARPPMSVVSQIIGTTPRSVPRLTTTPPNEQESDDDPLLFWTVSPRPPLLEIRPQTIQTTTLDVPITTTPQMDDPLAFWTTTRPPRPPPTFRPNMDDPMLIWTTTKRPALPQDSQDLYMQPPVIPGDVLQHITGDLLEHHHNRTSSSSSTQPSVSSSSGVLSFTHQGPIDNTLGEPLRTPTSWPTSSSTTLSTPTTTRTVPETTTKPPTKPTTKTTPKTTTTTTPRTTTIQRRPTKRPPPKTTTTLLRPRPSTISTTWRPPITSTPTTEQPISPIDQFIVDFINSSPPEDLSSTVSVTTTVSTTPDLPPPIDLELLEQLFNLTNFVPGEEVLLPPFPSPKPPSTTTTTTTTTARPRPTKRPRPTTHRIALPEFNTQSTTTTPTTTTTTTTPTTTTTTTPTTTTPNWDYRTTCGVRPLAREGRIVNGERSDYAEWPWQALVKESTWLGIFTKNKCGGVLLNRNYVLTAAHCQPGFLASLIVVLGEYDLSDDYEPKRVVQRNVKRVVVHRGYRAKTFDNDLALLEMEKSVNYDEHIVPICLPRGDEIFLGEIGIVTGWGRLSYGGPVPSKLNEVDLPVIRNDECQRWFNEAGHHKVIKPEFFCAGYKEGRKDSCEGDSGGPFSMRSDDGRWVLAGTVSHGIKCAYPNLPGVYMRMTYYKPWILSIIN</sequence>
<feature type="compositionally biased region" description="Polar residues" evidence="6">
    <location>
        <begin position="368"/>
        <end position="383"/>
    </location>
</feature>
<feature type="compositionally biased region" description="Low complexity" evidence="6">
    <location>
        <begin position="739"/>
        <end position="756"/>
    </location>
</feature>
<dbReference type="CDD" id="cd00190">
    <property type="entry name" value="Tryp_SPc"/>
    <property type="match status" value="1"/>
</dbReference>
<feature type="region of interest" description="Disordered" evidence="6">
    <location>
        <begin position="927"/>
        <end position="1002"/>
    </location>
</feature>
<protein>
    <recommendedName>
        <fullName evidence="7">Peptidase S1 domain-containing protein</fullName>
    </recommendedName>
</protein>
<evidence type="ECO:0000259" key="7">
    <source>
        <dbReference type="PROSITE" id="PS50240"/>
    </source>
</evidence>
<dbReference type="PANTHER" id="PTHR24253">
    <property type="entry name" value="TRANSMEMBRANE PROTEASE SERINE"/>
    <property type="match status" value="1"/>
</dbReference>
<dbReference type="PROSITE" id="PS00134">
    <property type="entry name" value="TRYPSIN_HIS"/>
    <property type="match status" value="1"/>
</dbReference>
<feature type="compositionally biased region" description="Polar residues" evidence="6">
    <location>
        <begin position="201"/>
        <end position="217"/>
    </location>
</feature>
<name>A0AAE1UB09_9EUCA</name>
<evidence type="ECO:0000256" key="2">
    <source>
        <dbReference type="ARBA" id="ARBA00022801"/>
    </source>
</evidence>
<dbReference type="PRINTS" id="PR00722">
    <property type="entry name" value="CHYMOTRYPSIN"/>
</dbReference>
<feature type="compositionally biased region" description="Low complexity" evidence="6">
    <location>
        <begin position="937"/>
        <end position="949"/>
    </location>
</feature>
<dbReference type="Proteomes" id="UP001292094">
    <property type="component" value="Unassembled WGS sequence"/>
</dbReference>
<dbReference type="Pfam" id="PF00089">
    <property type="entry name" value="Trypsin"/>
    <property type="match status" value="1"/>
</dbReference>
<feature type="region of interest" description="Disordered" evidence="6">
    <location>
        <begin position="734"/>
        <end position="865"/>
    </location>
</feature>
<feature type="compositionally biased region" description="Polar residues" evidence="6">
    <location>
        <begin position="612"/>
        <end position="624"/>
    </location>
</feature>
<gene>
    <name evidence="8" type="ORF">Pmani_011883</name>
</gene>
<evidence type="ECO:0000256" key="4">
    <source>
        <dbReference type="ARBA" id="ARBA00023157"/>
    </source>
</evidence>
<comment type="caution">
    <text evidence="8">The sequence shown here is derived from an EMBL/GenBank/DDBJ whole genome shotgun (WGS) entry which is preliminary data.</text>
</comment>
<dbReference type="GO" id="GO:0004252">
    <property type="term" value="F:serine-type endopeptidase activity"/>
    <property type="evidence" value="ECO:0007669"/>
    <property type="project" value="InterPro"/>
</dbReference>
<feature type="compositionally biased region" description="Basic and acidic residues" evidence="6">
    <location>
        <begin position="80"/>
        <end position="114"/>
    </location>
</feature>
<dbReference type="PROSITE" id="PS00135">
    <property type="entry name" value="TRYPSIN_SER"/>
    <property type="match status" value="1"/>
</dbReference>
<dbReference type="AlphaFoldDB" id="A0AAE1UB09"/>